<dbReference type="Gene3D" id="3.40.1090.10">
    <property type="entry name" value="Cytosolic phospholipase A2 catalytic domain"/>
    <property type="match status" value="2"/>
</dbReference>
<evidence type="ECO:0000259" key="3">
    <source>
        <dbReference type="PROSITE" id="PS51635"/>
    </source>
</evidence>
<dbReference type="GO" id="GO:0016042">
    <property type="term" value="P:lipid catabolic process"/>
    <property type="evidence" value="ECO:0007669"/>
    <property type="project" value="UniProtKB-UniRule"/>
</dbReference>
<gene>
    <name evidence="4" type="ordered locus">Sfla_5533</name>
</gene>
<accession>A0A8D4BD31</accession>
<dbReference type="OrthoDB" id="2339873at2"/>
<feature type="active site" description="Nucleophile" evidence="2">
    <location>
        <position position="43"/>
    </location>
</feature>
<dbReference type="Proteomes" id="UP000002066">
    <property type="component" value="Chromosome"/>
</dbReference>
<evidence type="ECO:0000256" key="2">
    <source>
        <dbReference type="PROSITE-ProRule" id="PRU01161"/>
    </source>
</evidence>
<reference evidence="4 5" key="1">
    <citation type="submission" date="2011-01" db="EMBL/GenBank/DDBJ databases">
        <title>Complete sequence of chromosome of Streptomyces flavogriseus ATCC 33331.</title>
        <authorList>
            <consortium name="US DOE Joint Genome Institute"/>
            <person name="Lucas S."/>
            <person name="Copeland A."/>
            <person name="Lapidus A."/>
            <person name="Cheng J.-F."/>
            <person name="Goodwin L."/>
            <person name="Pitluck S."/>
            <person name="Davenport K."/>
            <person name="Detter J.C."/>
            <person name="Han C."/>
            <person name="Tapia R."/>
            <person name="Land M."/>
            <person name="Hauser L."/>
            <person name="Kyrpides N."/>
            <person name="Ivanova N."/>
            <person name="Ovchinnikova G."/>
            <person name="Pagani I."/>
            <person name="Brumm P."/>
            <person name="Mead D."/>
            <person name="Woyke T."/>
        </authorList>
    </citation>
    <scope>NUCLEOTIDE SEQUENCE [LARGE SCALE GENOMIC DNA]</scope>
    <source>
        <strain evidence="5">ATCC 33331 / IAF-45CD</strain>
    </source>
</reference>
<feature type="short sequence motif" description="GXSXG" evidence="2">
    <location>
        <begin position="41"/>
        <end position="45"/>
    </location>
</feature>
<dbReference type="AlphaFoldDB" id="A0A8D4BD31"/>
<evidence type="ECO:0000313" key="5">
    <source>
        <dbReference type="Proteomes" id="UP000002066"/>
    </source>
</evidence>
<keyword evidence="2" id="KW-0378">Hydrolase</keyword>
<dbReference type="EMBL" id="CP002475">
    <property type="protein sequence ID" value="ADW06929.1"/>
    <property type="molecule type" value="Genomic_DNA"/>
</dbReference>
<organism evidence="4 5">
    <name type="scientific">Streptomyces pratensis (strain ATCC 33331 / IAF-45CD)</name>
    <dbReference type="NCBI Taxonomy" id="591167"/>
    <lineage>
        <taxon>Bacteria</taxon>
        <taxon>Bacillati</taxon>
        <taxon>Actinomycetota</taxon>
        <taxon>Actinomycetes</taxon>
        <taxon>Kitasatosporales</taxon>
        <taxon>Streptomycetaceae</taxon>
        <taxon>Streptomyces</taxon>
    </lineage>
</organism>
<sequence length="283" mass="28513">MADTALVLGAGGVTGTAWESGILHGLAKAGVDLSTADLIVGSSAGAVVGAQLAFGPAGVDDLYERQLAAPESADGPVGRLGPVTVLRYARAVLSSRTPDDYGRRLGALARDSRPVATADERREMIASLLPSSEWPEGNLLVTAVDAVTGALHTFDRTGTVALADAVTASCAVPVVWPVASAGGRNWIDGGVHSPANVQLASGYGRVVVIAPTATGNKVIASPRAQAALLEAEGARVELITPDAGARKAIGRNPLDPARRAAAARAGLAQSAAHTEAVAAVWNG</sequence>
<comment type="caution">
    <text evidence="2">Lacks conserved residue(s) required for the propagation of feature annotation.</text>
</comment>
<feature type="domain" description="PNPLA" evidence="3">
    <location>
        <begin position="7"/>
        <end position="201"/>
    </location>
</feature>
<evidence type="ECO:0000256" key="1">
    <source>
        <dbReference type="ARBA" id="ARBA00023098"/>
    </source>
</evidence>
<dbReference type="KEGG" id="sfa:Sfla_5533"/>
<name>A0A8D4BD31_STRFA</name>
<dbReference type="InterPro" id="IPR002641">
    <property type="entry name" value="PNPLA_dom"/>
</dbReference>
<protein>
    <submittedName>
        <fullName evidence="4">Patatin</fullName>
    </submittedName>
</protein>
<evidence type="ECO:0000313" key="4">
    <source>
        <dbReference type="EMBL" id="ADW06929.1"/>
    </source>
</evidence>
<keyword evidence="2" id="KW-0442">Lipid degradation</keyword>
<dbReference type="SUPFAM" id="SSF52151">
    <property type="entry name" value="FabD/lysophospholipase-like"/>
    <property type="match status" value="1"/>
</dbReference>
<dbReference type="InterPro" id="IPR016035">
    <property type="entry name" value="Acyl_Trfase/lysoPLipase"/>
</dbReference>
<dbReference type="Pfam" id="PF01734">
    <property type="entry name" value="Patatin"/>
    <property type="match status" value="1"/>
</dbReference>
<feature type="short sequence motif" description="DGA/G" evidence="2">
    <location>
        <begin position="188"/>
        <end position="190"/>
    </location>
</feature>
<proteinExistence type="predicted"/>
<keyword evidence="1 2" id="KW-0443">Lipid metabolism</keyword>
<dbReference type="GO" id="GO:0016787">
    <property type="term" value="F:hydrolase activity"/>
    <property type="evidence" value="ECO:0007669"/>
    <property type="project" value="UniProtKB-UniRule"/>
</dbReference>
<dbReference type="PROSITE" id="PS51635">
    <property type="entry name" value="PNPLA"/>
    <property type="match status" value="1"/>
</dbReference>
<feature type="active site" description="Proton acceptor" evidence="2">
    <location>
        <position position="188"/>
    </location>
</feature>